<feature type="compositionally biased region" description="Basic and acidic residues" evidence="1">
    <location>
        <begin position="67"/>
        <end position="84"/>
    </location>
</feature>
<protein>
    <submittedName>
        <fullName evidence="2">Clustered mitochondria protein-like</fullName>
    </submittedName>
</protein>
<evidence type="ECO:0000313" key="2">
    <source>
        <dbReference type="EMBL" id="MCI60264.1"/>
    </source>
</evidence>
<name>A0A392TI40_9FABA</name>
<accession>A0A392TI40</accession>
<dbReference type="AlphaFoldDB" id="A0A392TI40"/>
<proteinExistence type="predicted"/>
<evidence type="ECO:0000313" key="3">
    <source>
        <dbReference type="Proteomes" id="UP000265520"/>
    </source>
</evidence>
<keyword evidence="3" id="KW-1185">Reference proteome</keyword>
<evidence type="ECO:0000256" key="1">
    <source>
        <dbReference type="SAM" id="MobiDB-lite"/>
    </source>
</evidence>
<dbReference type="EMBL" id="LXQA010578506">
    <property type="protein sequence ID" value="MCI60264.1"/>
    <property type="molecule type" value="Genomic_DNA"/>
</dbReference>
<feature type="region of interest" description="Disordered" evidence="1">
    <location>
        <begin position="1"/>
        <end position="84"/>
    </location>
</feature>
<sequence>GTTPDAADNGNADGATKDEDVAKKQVNGANNDEANGPPSSDSTDTEKSVPVQEQSPVGLGKGLSSLDTKKQKSKPHEFFKTKGA</sequence>
<feature type="compositionally biased region" description="Low complexity" evidence="1">
    <location>
        <begin position="1"/>
        <end position="14"/>
    </location>
</feature>
<feature type="non-terminal residue" evidence="2">
    <location>
        <position position="1"/>
    </location>
</feature>
<feature type="compositionally biased region" description="Polar residues" evidence="1">
    <location>
        <begin position="27"/>
        <end position="42"/>
    </location>
</feature>
<dbReference type="Proteomes" id="UP000265520">
    <property type="component" value="Unassembled WGS sequence"/>
</dbReference>
<comment type="caution">
    <text evidence="2">The sequence shown here is derived from an EMBL/GenBank/DDBJ whole genome shotgun (WGS) entry which is preliminary data.</text>
</comment>
<organism evidence="2 3">
    <name type="scientific">Trifolium medium</name>
    <dbReference type="NCBI Taxonomy" id="97028"/>
    <lineage>
        <taxon>Eukaryota</taxon>
        <taxon>Viridiplantae</taxon>
        <taxon>Streptophyta</taxon>
        <taxon>Embryophyta</taxon>
        <taxon>Tracheophyta</taxon>
        <taxon>Spermatophyta</taxon>
        <taxon>Magnoliopsida</taxon>
        <taxon>eudicotyledons</taxon>
        <taxon>Gunneridae</taxon>
        <taxon>Pentapetalae</taxon>
        <taxon>rosids</taxon>
        <taxon>fabids</taxon>
        <taxon>Fabales</taxon>
        <taxon>Fabaceae</taxon>
        <taxon>Papilionoideae</taxon>
        <taxon>50 kb inversion clade</taxon>
        <taxon>NPAAA clade</taxon>
        <taxon>Hologalegina</taxon>
        <taxon>IRL clade</taxon>
        <taxon>Trifolieae</taxon>
        <taxon>Trifolium</taxon>
    </lineage>
</organism>
<reference evidence="2 3" key="1">
    <citation type="journal article" date="2018" name="Front. Plant Sci.">
        <title>Red Clover (Trifolium pratense) and Zigzag Clover (T. medium) - A Picture of Genomic Similarities and Differences.</title>
        <authorList>
            <person name="Dluhosova J."/>
            <person name="Istvanek J."/>
            <person name="Nedelnik J."/>
            <person name="Repkova J."/>
        </authorList>
    </citation>
    <scope>NUCLEOTIDE SEQUENCE [LARGE SCALE GENOMIC DNA]</scope>
    <source>
        <strain evidence="3">cv. 10/8</strain>
        <tissue evidence="2">Leaf</tissue>
    </source>
</reference>